<proteinExistence type="predicted"/>
<evidence type="ECO:0008006" key="3">
    <source>
        <dbReference type="Google" id="ProtNLM"/>
    </source>
</evidence>
<reference evidence="1" key="2">
    <citation type="submission" date="2020-09" db="EMBL/GenBank/DDBJ databases">
        <authorList>
            <person name="Sun Q."/>
            <person name="Zhou Y."/>
        </authorList>
    </citation>
    <scope>NUCLEOTIDE SEQUENCE</scope>
    <source>
        <strain evidence="1">CGMCC 1.10998</strain>
    </source>
</reference>
<organism evidence="1 2">
    <name type="scientific">Undibacterium terreum</name>
    <dbReference type="NCBI Taxonomy" id="1224302"/>
    <lineage>
        <taxon>Bacteria</taxon>
        <taxon>Pseudomonadati</taxon>
        <taxon>Pseudomonadota</taxon>
        <taxon>Betaproteobacteria</taxon>
        <taxon>Burkholderiales</taxon>
        <taxon>Oxalobacteraceae</taxon>
        <taxon>Undibacterium</taxon>
    </lineage>
</organism>
<evidence type="ECO:0000313" key="2">
    <source>
        <dbReference type="Proteomes" id="UP000637423"/>
    </source>
</evidence>
<sequence length="207" mass="23396">MPQYLRRYTDLPALLYMLKEKKITLLDPASWDDSNDSHYLSRYKEKKALSSVLAICFSQADETYHHWRVFSGSSSGVCIRFKREPLLRALRKRAGVMLGEVNYMTLAQARKQAPSIAGLPFIKRAAFVDEQEFRAIFESGDQTMRSLDITLPLSCIERISLSPWLHKNLADATKEAIKAIDGCAGLKVYRSTLIGNEEWKTIGGSAC</sequence>
<evidence type="ECO:0000313" key="1">
    <source>
        <dbReference type="EMBL" id="GGC61547.1"/>
    </source>
</evidence>
<reference evidence="1" key="1">
    <citation type="journal article" date="2014" name="Int. J. Syst. Evol. Microbiol.">
        <title>Complete genome sequence of Corynebacterium casei LMG S-19264T (=DSM 44701T), isolated from a smear-ripened cheese.</title>
        <authorList>
            <consortium name="US DOE Joint Genome Institute (JGI-PGF)"/>
            <person name="Walter F."/>
            <person name="Albersmeier A."/>
            <person name="Kalinowski J."/>
            <person name="Ruckert C."/>
        </authorList>
    </citation>
    <scope>NUCLEOTIDE SEQUENCE</scope>
    <source>
        <strain evidence="1">CGMCC 1.10998</strain>
    </source>
</reference>
<dbReference type="Proteomes" id="UP000637423">
    <property type="component" value="Unassembled WGS sequence"/>
</dbReference>
<gene>
    <name evidence="1" type="ORF">GCM10011396_05610</name>
</gene>
<accession>A0A916U617</accession>
<name>A0A916U617_9BURK</name>
<dbReference type="AlphaFoldDB" id="A0A916U617"/>
<dbReference type="EMBL" id="BMED01000001">
    <property type="protein sequence ID" value="GGC61547.1"/>
    <property type="molecule type" value="Genomic_DNA"/>
</dbReference>
<comment type="caution">
    <text evidence="1">The sequence shown here is derived from an EMBL/GenBank/DDBJ whole genome shotgun (WGS) entry which is preliminary data.</text>
</comment>
<keyword evidence="2" id="KW-1185">Reference proteome</keyword>
<protein>
    <recommendedName>
        <fullName evidence="3">DUF2971 domain-containing protein</fullName>
    </recommendedName>
</protein>